<evidence type="ECO:0000256" key="1">
    <source>
        <dbReference type="ARBA" id="ARBA00022679"/>
    </source>
</evidence>
<dbReference type="PANTHER" id="PTHR48045">
    <property type="entry name" value="UDP-GLYCOSYLTRANSFERASE 72B1"/>
    <property type="match status" value="1"/>
</dbReference>
<keyword evidence="3" id="KW-1185">Reference proteome</keyword>
<sequence>MILALGLELSDKPFLWVVRPDLNNNGTHIHPDGFEASVGSRGRMVGWAPQREVLVHPAIACFITHCGWKLELNYGGSSWSSFPMLALFCRSNSE</sequence>
<dbReference type="SUPFAM" id="SSF53756">
    <property type="entry name" value="UDP-Glycosyltransferase/glycogen phosphorylase"/>
    <property type="match status" value="1"/>
</dbReference>
<keyword evidence="1" id="KW-0808">Transferase</keyword>
<dbReference type="Proteomes" id="UP000631114">
    <property type="component" value="Unassembled WGS sequence"/>
</dbReference>
<protein>
    <submittedName>
        <fullName evidence="2">Uncharacterized protein</fullName>
    </submittedName>
</protein>
<dbReference type="Gene3D" id="3.40.50.2000">
    <property type="entry name" value="Glycogen Phosphorylase B"/>
    <property type="match status" value="1"/>
</dbReference>
<dbReference type="AlphaFoldDB" id="A0A835IUP5"/>
<reference evidence="2 3" key="1">
    <citation type="submission" date="2020-10" db="EMBL/GenBank/DDBJ databases">
        <title>The Coptis chinensis genome and diversification of protoberbering-type alkaloids.</title>
        <authorList>
            <person name="Wang B."/>
            <person name="Shu S."/>
            <person name="Song C."/>
            <person name="Liu Y."/>
        </authorList>
    </citation>
    <scope>NUCLEOTIDE SEQUENCE [LARGE SCALE GENOMIC DNA]</scope>
    <source>
        <strain evidence="2">HL-2020</strain>
        <tissue evidence="2">Leaf</tissue>
    </source>
</reference>
<accession>A0A835IUP5</accession>
<proteinExistence type="predicted"/>
<dbReference type="EMBL" id="JADFTS010000001">
    <property type="protein sequence ID" value="KAF9624165.1"/>
    <property type="molecule type" value="Genomic_DNA"/>
</dbReference>
<evidence type="ECO:0000313" key="3">
    <source>
        <dbReference type="Proteomes" id="UP000631114"/>
    </source>
</evidence>
<dbReference type="OrthoDB" id="5835829at2759"/>
<name>A0A835IUP5_9MAGN</name>
<dbReference type="InterPro" id="IPR002213">
    <property type="entry name" value="UDP_glucos_trans"/>
</dbReference>
<dbReference type="Pfam" id="PF00201">
    <property type="entry name" value="UDPGT"/>
    <property type="match status" value="1"/>
</dbReference>
<organism evidence="2 3">
    <name type="scientific">Coptis chinensis</name>
    <dbReference type="NCBI Taxonomy" id="261450"/>
    <lineage>
        <taxon>Eukaryota</taxon>
        <taxon>Viridiplantae</taxon>
        <taxon>Streptophyta</taxon>
        <taxon>Embryophyta</taxon>
        <taxon>Tracheophyta</taxon>
        <taxon>Spermatophyta</taxon>
        <taxon>Magnoliopsida</taxon>
        <taxon>Ranunculales</taxon>
        <taxon>Ranunculaceae</taxon>
        <taxon>Coptidoideae</taxon>
        <taxon>Coptis</taxon>
    </lineage>
</organism>
<dbReference type="GO" id="GO:0008194">
    <property type="term" value="F:UDP-glycosyltransferase activity"/>
    <property type="evidence" value="ECO:0007669"/>
    <property type="project" value="InterPro"/>
</dbReference>
<gene>
    <name evidence="2" type="ORF">IFM89_008103</name>
</gene>
<evidence type="ECO:0000313" key="2">
    <source>
        <dbReference type="EMBL" id="KAF9624165.1"/>
    </source>
</evidence>
<comment type="caution">
    <text evidence="2">The sequence shown here is derived from an EMBL/GenBank/DDBJ whole genome shotgun (WGS) entry which is preliminary data.</text>
</comment>
<dbReference type="PANTHER" id="PTHR48045:SF21">
    <property type="entry name" value="UDP-GLYCOSYLTRANSFERASE 83A1"/>
    <property type="match status" value="1"/>
</dbReference>